<organism evidence="2 3">
    <name type="scientific">Acanthamoeba castellanii (strain ATCC 30010 / Neff)</name>
    <dbReference type="NCBI Taxonomy" id="1257118"/>
    <lineage>
        <taxon>Eukaryota</taxon>
        <taxon>Amoebozoa</taxon>
        <taxon>Discosea</taxon>
        <taxon>Longamoebia</taxon>
        <taxon>Centramoebida</taxon>
        <taxon>Acanthamoebidae</taxon>
        <taxon>Acanthamoeba</taxon>
    </lineage>
</organism>
<evidence type="ECO:0000313" key="3">
    <source>
        <dbReference type="Proteomes" id="UP000011083"/>
    </source>
</evidence>
<gene>
    <name evidence="2" type="ORF">ACA1_167110</name>
</gene>
<reference evidence="2 3" key="1">
    <citation type="journal article" date="2013" name="Genome Biol.">
        <title>Genome of Acanthamoeba castellanii highlights extensive lateral gene transfer and early evolution of tyrosine kinase signaling.</title>
        <authorList>
            <person name="Clarke M."/>
            <person name="Lohan A.J."/>
            <person name="Liu B."/>
            <person name="Lagkouvardos I."/>
            <person name="Roy S."/>
            <person name="Zafar N."/>
            <person name="Bertelli C."/>
            <person name="Schilde C."/>
            <person name="Kianianmomeni A."/>
            <person name="Burglin T.R."/>
            <person name="Frech C."/>
            <person name="Turcotte B."/>
            <person name="Kopec K.O."/>
            <person name="Synnott J.M."/>
            <person name="Choo C."/>
            <person name="Paponov I."/>
            <person name="Finkler A."/>
            <person name="Soon Heng Tan C."/>
            <person name="Hutchins A.P."/>
            <person name="Weinmeier T."/>
            <person name="Rattei T."/>
            <person name="Chu J.S."/>
            <person name="Gimenez G."/>
            <person name="Irimia M."/>
            <person name="Rigden D.J."/>
            <person name="Fitzpatrick D.A."/>
            <person name="Lorenzo-Morales J."/>
            <person name="Bateman A."/>
            <person name="Chiu C.H."/>
            <person name="Tang P."/>
            <person name="Hegemann P."/>
            <person name="Fromm H."/>
            <person name="Raoult D."/>
            <person name="Greub G."/>
            <person name="Miranda-Saavedra D."/>
            <person name="Chen N."/>
            <person name="Nash P."/>
            <person name="Ginger M.L."/>
            <person name="Horn M."/>
            <person name="Schaap P."/>
            <person name="Caler L."/>
            <person name="Loftus B."/>
        </authorList>
    </citation>
    <scope>NUCLEOTIDE SEQUENCE [LARGE SCALE GENOMIC DNA]</scope>
    <source>
        <strain evidence="2 3">Neff</strain>
    </source>
</reference>
<protein>
    <submittedName>
        <fullName evidence="2">Uncharacterized protein</fullName>
    </submittedName>
</protein>
<feature type="region of interest" description="Disordered" evidence="1">
    <location>
        <begin position="314"/>
        <end position="382"/>
    </location>
</feature>
<feature type="compositionally biased region" description="Low complexity" evidence="1">
    <location>
        <begin position="278"/>
        <end position="300"/>
    </location>
</feature>
<evidence type="ECO:0000313" key="2">
    <source>
        <dbReference type="EMBL" id="ELR18851.1"/>
    </source>
</evidence>
<sequence>MKGRPAFERRKIFAKSRASDSQSNQSFLSAGPEQHQAGAEDDGGGSYGCMAARTALILPFTWEDDTVSAVNWTEKLLKRCIRDKQTGRRVPLWELNQSLPLETAELSAHFRQIVGWNEEVRRAVHVEALHARRRLDLPEASPAAAATAPGQPSAGGEGQQQQSKGMEEDGEVGMEDEEEDDLDGGEGGELEESSGDEEEAEEEAAHRRKMEVWKCSRLRLTASALALVFPEPALWAADMQGQSNAVAFDNSSHLAFLTSTTNLLQPQPQPQPQPPQPHGLHPRQPGGLATPGPSGAAATAAAAAGSALGVLPRSRSTPYVGRPELQQTNVTSRDGGAEDDKELEEEKDDSDDDDNDAVGATPSKRKPAKSRMPLRRSESQRPVTPVIRIPSLMSTMPDSPFTPSGPSTVSALDAKTTSLRIGVPCVELVLYPMGGGLLVFHIDWMPNARNKKLSVDELRRWLFLVKFRHRVKKVFLGWTLGPSDPAKLLTPRSKKNERNSAPILGKLAGSIKGEELISLATIGNWLLHLPNESEQLPPHRVSHGTHANHHSTVVLDREPAEEDLQEYLFHLTRGDRRRLTKCRVSHPLGAIF</sequence>
<proteinExistence type="predicted"/>
<feature type="compositionally biased region" description="Basic and acidic residues" evidence="1">
    <location>
        <begin position="1"/>
        <end position="11"/>
    </location>
</feature>
<evidence type="ECO:0000256" key="1">
    <source>
        <dbReference type="SAM" id="MobiDB-lite"/>
    </source>
</evidence>
<dbReference type="RefSeq" id="XP_004340909.1">
    <property type="nucleotide sequence ID" value="XM_004340861.1"/>
</dbReference>
<dbReference type="KEGG" id="acan:ACA1_167110"/>
<feature type="region of interest" description="Disordered" evidence="1">
    <location>
        <begin position="1"/>
        <end position="43"/>
    </location>
</feature>
<feature type="region of interest" description="Disordered" evidence="1">
    <location>
        <begin position="140"/>
        <end position="209"/>
    </location>
</feature>
<dbReference type="GeneID" id="14919638"/>
<feature type="compositionally biased region" description="Polar residues" evidence="1">
    <location>
        <begin position="19"/>
        <end position="28"/>
    </location>
</feature>
<accession>L8H351</accession>
<feature type="compositionally biased region" description="Basic residues" evidence="1">
    <location>
        <begin position="363"/>
        <end position="374"/>
    </location>
</feature>
<dbReference type="EMBL" id="KB007941">
    <property type="protein sequence ID" value="ELR18851.1"/>
    <property type="molecule type" value="Genomic_DNA"/>
</dbReference>
<dbReference type="Proteomes" id="UP000011083">
    <property type="component" value="Unassembled WGS sequence"/>
</dbReference>
<keyword evidence="3" id="KW-1185">Reference proteome</keyword>
<name>L8H351_ACACF</name>
<feature type="compositionally biased region" description="Acidic residues" evidence="1">
    <location>
        <begin position="168"/>
        <end position="202"/>
    </location>
</feature>
<feature type="compositionally biased region" description="Low complexity" evidence="1">
    <location>
        <begin position="140"/>
        <end position="152"/>
    </location>
</feature>
<feature type="region of interest" description="Disordered" evidence="1">
    <location>
        <begin position="263"/>
        <end position="300"/>
    </location>
</feature>
<feature type="compositionally biased region" description="Acidic residues" evidence="1">
    <location>
        <begin position="337"/>
        <end position="356"/>
    </location>
</feature>
<dbReference type="AlphaFoldDB" id="L8H351"/>
<dbReference type="VEuPathDB" id="AmoebaDB:ACA1_167110"/>
<feature type="compositionally biased region" description="Pro residues" evidence="1">
    <location>
        <begin position="267"/>
        <end position="277"/>
    </location>
</feature>